<dbReference type="AlphaFoldDB" id="A0A2A9XK79"/>
<dbReference type="PROSITE" id="PS51350">
    <property type="entry name" value="PTS_HPR_DOM"/>
    <property type="match status" value="1"/>
</dbReference>
<organism evidence="3 4">
    <name type="scientific">Priestia megaterium</name>
    <name type="common">Bacillus megaterium</name>
    <dbReference type="NCBI Taxonomy" id="1404"/>
    <lineage>
        <taxon>Bacteria</taxon>
        <taxon>Bacillati</taxon>
        <taxon>Bacillota</taxon>
        <taxon>Bacilli</taxon>
        <taxon>Bacillales</taxon>
        <taxon>Bacillaceae</taxon>
        <taxon>Priestia</taxon>
    </lineage>
</organism>
<dbReference type="EMBL" id="NTYW01000004">
    <property type="protein sequence ID" value="PES42116.1"/>
    <property type="molecule type" value="Genomic_DNA"/>
</dbReference>
<dbReference type="PRINTS" id="PR00107">
    <property type="entry name" value="PHOSPHOCPHPR"/>
</dbReference>
<evidence type="ECO:0000259" key="1">
    <source>
        <dbReference type="PROSITE" id="PS51350"/>
    </source>
</evidence>
<dbReference type="PANTHER" id="PTHR33705:SF5">
    <property type="entry name" value="HPR-LIKE PROTEIN CRH"/>
    <property type="match status" value="1"/>
</dbReference>
<reference evidence="2 5" key="2">
    <citation type="submission" date="2023-02" db="EMBL/GenBank/DDBJ databases">
        <authorList>
            <person name="Olszewska D."/>
        </authorList>
    </citation>
    <scope>NUCLEOTIDE SEQUENCE [LARGE SCALE GENOMIC DNA]</scope>
    <source>
        <strain evidence="2 5">FDU301</strain>
    </source>
</reference>
<dbReference type="SUPFAM" id="SSF55594">
    <property type="entry name" value="HPr-like"/>
    <property type="match status" value="1"/>
</dbReference>
<name>A0A2A9XK79_PRIMG</name>
<protein>
    <submittedName>
        <fullName evidence="3">HPr family phosphocarrier protein</fullName>
    </submittedName>
</protein>
<evidence type="ECO:0000313" key="5">
    <source>
        <dbReference type="Proteomes" id="UP001213771"/>
    </source>
</evidence>
<dbReference type="Proteomes" id="UP001213771">
    <property type="component" value="Unassembled WGS sequence"/>
</dbReference>
<dbReference type="RefSeq" id="WP_029323251.1">
    <property type="nucleotide sequence ID" value="NZ_CATKPS010000011.1"/>
</dbReference>
<feature type="domain" description="HPr" evidence="1">
    <location>
        <begin position="1"/>
        <end position="86"/>
    </location>
</feature>
<reference evidence="3 4" key="1">
    <citation type="submission" date="2017-09" db="EMBL/GenBank/DDBJ databases">
        <title>Large-scale bioinformatics analysis of Bacillus genomes uncovers conserved roles of natural products in bacterial physiology.</title>
        <authorList>
            <consortium name="Agbiome Team Llc"/>
            <person name="Bleich R.M."/>
            <person name="Kirk G.J."/>
            <person name="Santa Maria K.C."/>
            <person name="Allen S.E."/>
            <person name="Farag S."/>
            <person name="Shank E.A."/>
            <person name="Bowers A."/>
        </authorList>
    </citation>
    <scope>NUCLEOTIDE SEQUENCE [LARGE SCALE GENOMIC DNA]</scope>
    <source>
        <strain evidence="3 4">AFS003013</strain>
    </source>
</reference>
<proteinExistence type="predicted"/>
<dbReference type="EMBL" id="JARAOX010000194">
    <property type="protein sequence ID" value="MDD9784247.1"/>
    <property type="molecule type" value="Genomic_DNA"/>
</dbReference>
<dbReference type="PANTHER" id="PTHR33705">
    <property type="entry name" value="PHOSPHOCARRIER PROTEIN HPR"/>
    <property type="match status" value="1"/>
</dbReference>
<dbReference type="Proteomes" id="UP000220341">
    <property type="component" value="Unassembled WGS sequence"/>
</dbReference>
<dbReference type="InterPro" id="IPR050399">
    <property type="entry name" value="HPr"/>
</dbReference>
<sequence>MLIKRIMVQLPGGLQARHTALFVHKAFSFKSNILLAKDGKSANAKCIMKVMELAVKEGDEITLLTGGIDEHAAVRTLEEFLLTKHR</sequence>
<comment type="caution">
    <text evidence="3">The sequence shown here is derived from an EMBL/GenBank/DDBJ whole genome shotgun (WGS) entry which is preliminary data.</text>
</comment>
<dbReference type="Pfam" id="PF00381">
    <property type="entry name" value="PTS-HPr"/>
    <property type="match status" value="1"/>
</dbReference>
<evidence type="ECO:0000313" key="2">
    <source>
        <dbReference type="EMBL" id="MDD9784247.1"/>
    </source>
</evidence>
<evidence type="ECO:0000313" key="4">
    <source>
        <dbReference type="Proteomes" id="UP000220341"/>
    </source>
</evidence>
<dbReference type="NCBIfam" id="TIGR01003">
    <property type="entry name" value="PTS_HPr_family"/>
    <property type="match status" value="1"/>
</dbReference>
<gene>
    <name evidence="3" type="ORF">CN497_04865</name>
    <name evidence="2" type="ORF">PVE99_17940</name>
</gene>
<dbReference type="Gene3D" id="3.30.1340.10">
    <property type="entry name" value="HPr-like"/>
    <property type="match status" value="1"/>
</dbReference>
<dbReference type="InterPro" id="IPR000032">
    <property type="entry name" value="HPr-like"/>
</dbReference>
<accession>A0A2A9XK79</accession>
<evidence type="ECO:0000313" key="3">
    <source>
        <dbReference type="EMBL" id="PES42116.1"/>
    </source>
</evidence>
<dbReference type="InterPro" id="IPR035895">
    <property type="entry name" value="HPr-like_sf"/>
</dbReference>